<dbReference type="OrthoDB" id="3433125at2759"/>
<accession>A0A6A5RPY0</accession>
<evidence type="ECO:0000313" key="2">
    <source>
        <dbReference type="EMBL" id="KAF1929842.1"/>
    </source>
</evidence>
<feature type="compositionally biased region" description="Basic and acidic residues" evidence="1">
    <location>
        <begin position="465"/>
        <end position="478"/>
    </location>
</feature>
<dbReference type="GeneID" id="54352274"/>
<reference evidence="2" key="1">
    <citation type="journal article" date="2020" name="Stud. Mycol.">
        <title>101 Dothideomycetes genomes: a test case for predicting lifestyles and emergence of pathogens.</title>
        <authorList>
            <person name="Haridas S."/>
            <person name="Albert R."/>
            <person name="Binder M."/>
            <person name="Bloem J."/>
            <person name="Labutti K."/>
            <person name="Salamov A."/>
            <person name="Andreopoulos B."/>
            <person name="Baker S."/>
            <person name="Barry K."/>
            <person name="Bills G."/>
            <person name="Bluhm B."/>
            <person name="Cannon C."/>
            <person name="Castanera R."/>
            <person name="Culley D."/>
            <person name="Daum C."/>
            <person name="Ezra D."/>
            <person name="Gonzalez J."/>
            <person name="Henrissat B."/>
            <person name="Kuo A."/>
            <person name="Liang C."/>
            <person name="Lipzen A."/>
            <person name="Lutzoni F."/>
            <person name="Magnuson J."/>
            <person name="Mondo S."/>
            <person name="Nolan M."/>
            <person name="Ohm R."/>
            <person name="Pangilinan J."/>
            <person name="Park H.-J."/>
            <person name="Ramirez L."/>
            <person name="Alfaro M."/>
            <person name="Sun H."/>
            <person name="Tritt A."/>
            <person name="Yoshinaga Y."/>
            <person name="Zwiers L.-H."/>
            <person name="Turgeon B."/>
            <person name="Goodwin S."/>
            <person name="Spatafora J."/>
            <person name="Crous P."/>
            <person name="Grigoriev I."/>
        </authorList>
    </citation>
    <scope>NUCLEOTIDE SEQUENCE</scope>
    <source>
        <strain evidence="2">CBS 183.55</strain>
    </source>
</reference>
<organism evidence="2 3">
    <name type="scientific">Didymella exigua CBS 183.55</name>
    <dbReference type="NCBI Taxonomy" id="1150837"/>
    <lineage>
        <taxon>Eukaryota</taxon>
        <taxon>Fungi</taxon>
        <taxon>Dikarya</taxon>
        <taxon>Ascomycota</taxon>
        <taxon>Pezizomycotina</taxon>
        <taxon>Dothideomycetes</taxon>
        <taxon>Pleosporomycetidae</taxon>
        <taxon>Pleosporales</taxon>
        <taxon>Pleosporineae</taxon>
        <taxon>Didymellaceae</taxon>
        <taxon>Didymella</taxon>
    </lineage>
</organism>
<dbReference type="PANTHER" id="PTHR38887:SF1">
    <property type="entry name" value="RAS MODIFICATION PROTEIN ERF4"/>
    <property type="match status" value="1"/>
</dbReference>
<dbReference type="PANTHER" id="PTHR38887">
    <property type="entry name" value="CHROMOSOME 21, WHOLE GENOME SHOTGUN SEQUENCE"/>
    <property type="match status" value="1"/>
</dbReference>
<feature type="compositionally biased region" description="Basic and acidic residues" evidence="1">
    <location>
        <begin position="395"/>
        <end position="425"/>
    </location>
</feature>
<feature type="region of interest" description="Disordered" evidence="1">
    <location>
        <begin position="395"/>
        <end position="480"/>
    </location>
</feature>
<dbReference type="Proteomes" id="UP000800082">
    <property type="component" value="Unassembled WGS sequence"/>
</dbReference>
<dbReference type="EMBL" id="ML978965">
    <property type="protein sequence ID" value="KAF1929842.1"/>
    <property type="molecule type" value="Genomic_DNA"/>
</dbReference>
<gene>
    <name evidence="2" type="ORF">M421DRAFT_4272</name>
</gene>
<evidence type="ECO:0000256" key="1">
    <source>
        <dbReference type="SAM" id="MobiDB-lite"/>
    </source>
</evidence>
<evidence type="ECO:0000313" key="3">
    <source>
        <dbReference type="Proteomes" id="UP000800082"/>
    </source>
</evidence>
<dbReference type="RefSeq" id="XP_033450090.1">
    <property type="nucleotide sequence ID" value="XM_033594606.1"/>
</dbReference>
<dbReference type="AlphaFoldDB" id="A0A6A5RPY0"/>
<keyword evidence="3" id="KW-1185">Reference proteome</keyword>
<dbReference type="InterPro" id="IPR053221">
    <property type="entry name" value="Burnettramic_acid_biosynth"/>
</dbReference>
<feature type="region of interest" description="Disordered" evidence="1">
    <location>
        <begin position="68"/>
        <end position="89"/>
    </location>
</feature>
<sequence length="509" mass="56051">MLPSIKAKLIEEVVKERNKYITKDAPSGTKGDELVQAAAATVGFFSEISHHRKEKPVKGKVADCETAAATKSPGLPQTSEEGTCGTPAALTPKGHSEAFLYRHPPPISSISQPDRPLASPVLIPQRRPNKRARGFTPAYAPILDDFDVPKNAFLDFIITLNASLEPSPYLNAINLASFAGEASPEPLVGFLIGEAVETVTDAIMEAHSRMKSNYFLEMVNEGFFAPRGLFAFVGLWRPDANKNESAEALCVEEDFLASHPQVSVTTASDNTAKSDAITAKGGWRKYQHQLQRAMLPSGGDFSTIVPAPLLWPSSEEIAAAIPGNKTKKKGRFDRAGLWMDEHVDKHSQITWTQENPKHPLAGSLPKSEFRSRYADPSHAASSGDVIALFTGGQWHTKEDEKKKAKEARKQLEKERKKEKKLEYKREKARLKQQKSRAEASAASDNDSKGKNNDDETEVDQRKRRASNDPRNSNEECRVKGNIKSGFSSLLEDNLLYLVIVQHPSLASSK</sequence>
<proteinExistence type="predicted"/>
<name>A0A6A5RPY0_9PLEO</name>
<feature type="region of interest" description="Disordered" evidence="1">
    <location>
        <begin position="348"/>
        <end position="380"/>
    </location>
</feature>
<protein>
    <submittedName>
        <fullName evidence="2">Uncharacterized protein</fullName>
    </submittedName>
</protein>